<evidence type="ECO:0000313" key="1">
    <source>
        <dbReference type="EMBL" id="AZV41844.1"/>
    </source>
</evidence>
<proteinExistence type="predicted"/>
<dbReference type="KEGG" id="pasa:BAOM_1234"/>
<protein>
    <submittedName>
        <fullName evidence="1">Uncharacterized protein</fullName>
    </submittedName>
</protein>
<accession>A0A3Q9RLA6</accession>
<dbReference type="EMBL" id="CP026095">
    <property type="protein sequence ID" value="AZV41844.1"/>
    <property type="molecule type" value="Genomic_DNA"/>
</dbReference>
<reference evidence="1 2" key="1">
    <citation type="submission" date="2018-01" db="EMBL/GenBank/DDBJ databases">
        <title>Bacillus asahii Genome sequencing and assembly.</title>
        <authorList>
            <person name="Jiang H."/>
            <person name="Feng Y."/>
            <person name="Zhao F."/>
            <person name="Lin X."/>
        </authorList>
    </citation>
    <scope>NUCLEOTIDE SEQUENCE [LARGE SCALE GENOMIC DNA]</scope>
    <source>
        <strain evidence="1 2">OM18</strain>
    </source>
</reference>
<name>A0A3Q9RLA6_9BACI</name>
<evidence type="ECO:0000313" key="2">
    <source>
        <dbReference type="Proteomes" id="UP000283095"/>
    </source>
</evidence>
<dbReference type="AlphaFoldDB" id="A0A3Q9RLA6"/>
<organism evidence="1 2">
    <name type="scientific">Peribacillus asahii</name>
    <dbReference type="NCBI Taxonomy" id="228899"/>
    <lineage>
        <taxon>Bacteria</taxon>
        <taxon>Bacillati</taxon>
        <taxon>Bacillota</taxon>
        <taxon>Bacilli</taxon>
        <taxon>Bacillales</taxon>
        <taxon>Bacillaceae</taxon>
        <taxon>Peribacillus</taxon>
    </lineage>
</organism>
<sequence>MKDKPVVTLKFEFCGLNSSVFTQQKKAGSSLPTAMGELSII</sequence>
<dbReference type="Proteomes" id="UP000283095">
    <property type="component" value="Chromosome"/>
</dbReference>
<gene>
    <name evidence="1" type="ORF">BAOM_1234</name>
</gene>